<evidence type="ECO:0000256" key="1">
    <source>
        <dbReference type="SAM" id="MobiDB-lite"/>
    </source>
</evidence>
<sequence>MNENSGLLSDGERTDVIAQATARMQRAMLARGATRSTHPRAAGSSGRTQRDEFAHGAHAGAGDTGASNGDTHSGQVTLEPRNAREELRARAMLGPLWALRHRSGAGRAGRVGLASGRLRWNEPRSIGRVIKKTTHDRGWDSSTAMGSVMAQWPVIVGDNVAQHCSIETFNDRTLIVRCSSTAWAKQLVLLLPHIERRIAEEVGAGVVDQVIVRGPSAPSWNKGRWSVKGRGVRDTYG</sequence>
<evidence type="ECO:0000313" key="3">
    <source>
        <dbReference type="Proteomes" id="UP000198976"/>
    </source>
</evidence>
<dbReference type="InterPro" id="IPR007922">
    <property type="entry name" value="DciA-like"/>
</dbReference>
<dbReference type="PANTHER" id="PTHR36456">
    <property type="entry name" value="UPF0232 PROTEIN SCO3875"/>
    <property type="match status" value="1"/>
</dbReference>
<feature type="compositionally biased region" description="Polar residues" evidence="1">
    <location>
        <begin position="67"/>
        <end position="76"/>
    </location>
</feature>
<dbReference type="Proteomes" id="UP000198976">
    <property type="component" value="Chromosome I"/>
</dbReference>
<dbReference type="Pfam" id="PF05258">
    <property type="entry name" value="DciA"/>
    <property type="match status" value="1"/>
</dbReference>
<organism evidence="2 3">
    <name type="scientific">Schaalia radingae</name>
    <dbReference type="NCBI Taxonomy" id="131110"/>
    <lineage>
        <taxon>Bacteria</taxon>
        <taxon>Bacillati</taxon>
        <taxon>Actinomycetota</taxon>
        <taxon>Actinomycetes</taxon>
        <taxon>Actinomycetales</taxon>
        <taxon>Actinomycetaceae</taxon>
        <taxon>Schaalia</taxon>
    </lineage>
</organism>
<keyword evidence="3" id="KW-1185">Reference proteome</keyword>
<feature type="compositionally biased region" description="Low complexity" evidence="1">
    <location>
        <begin position="57"/>
        <end position="66"/>
    </location>
</feature>
<feature type="region of interest" description="Disordered" evidence="1">
    <location>
        <begin position="57"/>
        <end position="76"/>
    </location>
</feature>
<protein>
    <recommendedName>
        <fullName evidence="4">DUF721 domain-containing protein</fullName>
    </recommendedName>
</protein>
<dbReference type="PANTHER" id="PTHR36456:SF1">
    <property type="entry name" value="UPF0232 PROTEIN SCO3875"/>
    <property type="match status" value="1"/>
</dbReference>
<accession>A0ABY0VD70</accession>
<dbReference type="RefSeq" id="WP_058237583.1">
    <property type="nucleotide sequence ID" value="NZ_LT629792.1"/>
</dbReference>
<proteinExistence type="predicted"/>
<reference evidence="2 3" key="1">
    <citation type="submission" date="2016-10" db="EMBL/GenBank/DDBJ databases">
        <authorList>
            <person name="Varghese N."/>
            <person name="Submissions S."/>
        </authorList>
    </citation>
    <scope>NUCLEOTIDE SEQUENCE [LARGE SCALE GENOMIC DNA]</scope>
    <source>
        <strain evidence="2 3">DSM 9169</strain>
    </source>
</reference>
<evidence type="ECO:0000313" key="2">
    <source>
        <dbReference type="EMBL" id="SDU09845.1"/>
    </source>
</evidence>
<dbReference type="EMBL" id="LT629792">
    <property type="protein sequence ID" value="SDU09845.1"/>
    <property type="molecule type" value="Genomic_DNA"/>
</dbReference>
<evidence type="ECO:0008006" key="4">
    <source>
        <dbReference type="Google" id="ProtNLM"/>
    </source>
</evidence>
<name>A0ABY0VD70_9ACTO</name>
<gene>
    <name evidence="2" type="ORF">SAMN04489714_2150</name>
</gene>
<feature type="region of interest" description="Disordered" evidence="1">
    <location>
        <begin position="27"/>
        <end position="51"/>
    </location>
</feature>